<sequence>MSINKYYQEIIELILDLHHNELKSAKPGHCMKISGLAFKELNALSEKIGSQFPQIDTYIISEINHNEKCISATKLIELRNSQAKPLLILIPSNSRTAAEDSYGNATFKELSLEGVETKLIDKLIDEIPPQFKNLIIEDIIKFIGFGNLSNSDIINFLIDLKEHGYTQQSIGDFIYNLNLIPDSKLLEDTNKIRSRIKFNSDCIGILSTFDKPVADRISDIPIESNTLQSEIVNFIKKEEYLSTKKEIAEAIFENYACLNFSQWKISELEVDHNDIKLTIDKIKSSDFQVENDKKTLYANPNSPSKIKVRFSTKPNPSQISDLKYFRIVLMAVDGGRGEEITVLRKLKNSSSSRAYRDAEVELHPNIIDDGAYFIKVLAENEFGDLLNTNDDFKDLKIQKAWEEERNENPEASKLDFPYKLTCDSEDFDFVVDDTIEREDNQRKDKLKSVLQAYINHRIYDIKQDNEPSIPEPKEPSNTWLDDNKMGHTSHFHINYSKNHNYQIHLSTKLRSIENKILENSDSLGFVKVRLNHNAAYTNLSDCKFIESELTLNAPEPVLRLRTKIFKRIKNSNEDKNGVFETADIFNFKDDIEEYISAYTSWTTELKRQISSNEISEDDRANLVELVSELQFLDVIKLDTKLPDGKKIEAILLSPLHPLRLTWAIQLLDVFSKWENETLGFNKYKESWANNLESLFNNDFSYANNPLVIVGKKALKHYYYSGELSFGWGLYLEGSESIDNKALTSVSRQLLHYFRTLFNVTKENYVDTDISKKLVIAHIKDYLRQHPYVDKLILNLINAGDANVFSDALIELEKEAEYCAIKYEIRLFKDTNKIIEHGEALKSLLNPDSSISEEAEAFSQPSKNRLFPKLRFSINEISDYLKNPLKYNAHISFLISPFPIKIELVKPYGDTRNFFVNGILTEYSVRVENEENKFRWNRFIRANDLPIEYANSGKMGIELFENIQSFTSCALKLEYTQAIPSTQMVLNERDKVLITHLHDYSDWVVTFDKNMGPEVYDQPSNGEDIPFLLDYVPGEEISGISSYLTTRPTSEVLGLIGPHFKEFGLNIHDEDHKIKIKSLLEDLRALSSSLVLQLNSSKNKAFEVIGSAFTKRVLEKKGFLENGVLIPIDLHQNLFNDKKFESKSRADSLLIALDPENKEIIITVIEIKCRKHLNDTEREDLKLKIKEQIENTIEVLRYHFDPQYNLSYDRLDREIKTKELRNLLGFYINRANRYTYLSDLVYDNYNEFLLKLDYGYSLKFKKVGIIYDFSTNKKHHKELFDGDITMFTMGHDLIEDILDPDSDLNTIRLETDDLDNDLKEALGIDNRMKKFLQKLNKKAGPTEVENQNDEMPNSATEEKGETNLNETSTIKSEIVRDEVEKTNFETELSEVSKPISVKPYSEPEFDLFVGNSKPSSQFGLLGETSHQNKKIAIDLSGVNTISLFGVQGGGKSYSIGTLTEMVLKQFSNVNKLPSPLAGVIFHYSESMDYEPEFTSMTQGNDQPNELKILKEVYNVDPDSIDDIIILCPERKVDERKNQFPSVEVAPLLFNPNELSIKDWQFLMNAVGNTSDYINEINFILEELFDSNNLNVSTLNQAISESELLSKRDKTLATRRIRFASKYVKDVNYLSNYLNPSKLIIIDMRDEFIHKDQALGLFVTALDIFSATNSSENQFNKFIVFDEAHKYMDNKDLTGNIVTAIREMRHKGVSILIASQDPPSLPNEIIELSSVVILHKFNSPQWLKHIQKSITQLSSLTPSDMSVLKPGEGFLWASKATEKRVTNQPIKISTRPRVTKHGGSTINAVKKDE</sequence>
<evidence type="ECO:0000313" key="3">
    <source>
        <dbReference type="Proteomes" id="UP001155077"/>
    </source>
</evidence>
<evidence type="ECO:0000313" key="2">
    <source>
        <dbReference type="EMBL" id="MCM8568890.1"/>
    </source>
</evidence>
<dbReference type="EMBL" id="JAMSCK010000002">
    <property type="protein sequence ID" value="MCM8568890.1"/>
    <property type="molecule type" value="Genomic_DNA"/>
</dbReference>
<gene>
    <name evidence="2" type="ORF">NE848_05845</name>
</gene>
<reference evidence="2" key="1">
    <citation type="submission" date="2022-06" db="EMBL/GenBank/DDBJ databases">
        <title>Gramella sediminis sp. nov., isolated from deep-sea sediment of the Indian Ocean.</title>
        <authorList>
            <person name="Yang L."/>
        </authorList>
    </citation>
    <scope>NUCLEOTIDE SEQUENCE</scope>
    <source>
        <strain evidence="2">HMD3159</strain>
    </source>
</reference>
<feature type="region of interest" description="Disordered" evidence="1">
    <location>
        <begin position="1336"/>
        <end position="1363"/>
    </location>
</feature>
<protein>
    <submittedName>
        <fullName evidence="2">ATP-binding protein</fullName>
    </submittedName>
</protein>
<dbReference type="Gene3D" id="3.40.50.300">
    <property type="entry name" value="P-loop containing nucleotide triphosphate hydrolases"/>
    <property type="match status" value="1"/>
</dbReference>
<dbReference type="NCBIfam" id="NF047742">
    <property type="entry name" value="antiphage_MADS8"/>
    <property type="match status" value="1"/>
</dbReference>
<dbReference type="RefSeq" id="WP_252111386.1">
    <property type="nucleotide sequence ID" value="NZ_JAMSCK010000002.1"/>
</dbReference>
<comment type="caution">
    <text evidence="2">The sequence shown here is derived from an EMBL/GenBank/DDBJ whole genome shotgun (WGS) entry which is preliminary data.</text>
</comment>
<keyword evidence="3" id="KW-1185">Reference proteome</keyword>
<dbReference type="SUPFAM" id="SSF52540">
    <property type="entry name" value="P-loop containing nucleoside triphosphate hydrolases"/>
    <property type="match status" value="1"/>
</dbReference>
<dbReference type="Proteomes" id="UP001155077">
    <property type="component" value="Unassembled WGS sequence"/>
</dbReference>
<organism evidence="2 3">
    <name type="scientific">Gramella jeungdoensis</name>
    <dbReference type="NCBI Taxonomy" id="708091"/>
    <lineage>
        <taxon>Bacteria</taxon>
        <taxon>Pseudomonadati</taxon>
        <taxon>Bacteroidota</taxon>
        <taxon>Flavobacteriia</taxon>
        <taxon>Flavobacteriales</taxon>
        <taxon>Flavobacteriaceae</taxon>
        <taxon>Christiangramia</taxon>
    </lineage>
</organism>
<dbReference type="PANTHER" id="PTHR42957">
    <property type="entry name" value="HELICASE MJ1565-RELATED"/>
    <property type="match status" value="1"/>
</dbReference>
<dbReference type="InterPro" id="IPR008571">
    <property type="entry name" value="HerA-like"/>
</dbReference>
<dbReference type="InterPro" id="IPR027417">
    <property type="entry name" value="P-loop_NTPase"/>
</dbReference>
<dbReference type="PANTHER" id="PTHR42957:SF1">
    <property type="entry name" value="HELICASE MJ1565-RELATED"/>
    <property type="match status" value="1"/>
</dbReference>
<proteinExistence type="predicted"/>
<keyword evidence="2" id="KW-0547">Nucleotide-binding</keyword>
<keyword evidence="2" id="KW-0067">ATP-binding</keyword>
<accession>A0ABT0Z0U3</accession>
<name>A0ABT0Z0U3_9FLAO</name>
<evidence type="ECO:0000256" key="1">
    <source>
        <dbReference type="SAM" id="MobiDB-lite"/>
    </source>
</evidence>
<dbReference type="GO" id="GO:0005524">
    <property type="term" value="F:ATP binding"/>
    <property type="evidence" value="ECO:0007669"/>
    <property type="project" value="UniProtKB-KW"/>
</dbReference>